<accession>A0A8J5I3X2</accession>
<comment type="caution">
    <text evidence="1">The sequence shown here is derived from an EMBL/GenBank/DDBJ whole genome shotgun (WGS) entry which is preliminary data.</text>
</comment>
<dbReference type="AlphaFoldDB" id="A0A8J5I3X2"/>
<feature type="non-terminal residue" evidence="1">
    <location>
        <position position="137"/>
    </location>
</feature>
<dbReference type="Proteomes" id="UP000709295">
    <property type="component" value="Unassembled WGS sequence"/>
</dbReference>
<protein>
    <submittedName>
        <fullName evidence="1">Uncharacterized protein</fullName>
    </submittedName>
</protein>
<evidence type="ECO:0000313" key="2">
    <source>
        <dbReference type="Proteomes" id="UP000709295"/>
    </source>
</evidence>
<sequence>MASLDLRHLTVQRISCVPSGLYLVAYKGTASELEIKKAEIKRHTRTQIPDRRFQLCLLPSSDTPLSYRVVALYREIRDPESKTIALSGDIAMIMPCLISLGCQSGDGLTGDSQDVRKPGDFRLRLSRIPRGPIRRSG</sequence>
<evidence type="ECO:0000313" key="1">
    <source>
        <dbReference type="EMBL" id="KAG6942461.1"/>
    </source>
</evidence>
<organism evidence="1 2">
    <name type="scientific">Phytophthora aleatoria</name>
    <dbReference type="NCBI Taxonomy" id="2496075"/>
    <lineage>
        <taxon>Eukaryota</taxon>
        <taxon>Sar</taxon>
        <taxon>Stramenopiles</taxon>
        <taxon>Oomycota</taxon>
        <taxon>Peronosporomycetes</taxon>
        <taxon>Peronosporales</taxon>
        <taxon>Peronosporaceae</taxon>
        <taxon>Phytophthora</taxon>
    </lineage>
</organism>
<reference evidence="1" key="1">
    <citation type="submission" date="2021-01" db="EMBL/GenBank/DDBJ databases">
        <title>Phytophthora aleatoria, a newly-described species from Pinus radiata is distinct from Phytophthora cactorum isolates based on comparative genomics.</title>
        <authorList>
            <person name="Mcdougal R."/>
            <person name="Panda P."/>
            <person name="Williams N."/>
            <person name="Studholme D.J."/>
        </authorList>
    </citation>
    <scope>NUCLEOTIDE SEQUENCE</scope>
    <source>
        <strain evidence="1">NZFS 4037</strain>
    </source>
</reference>
<name>A0A8J5I3X2_9STRA</name>
<dbReference type="EMBL" id="JAENGY010003093">
    <property type="protein sequence ID" value="KAG6942461.1"/>
    <property type="molecule type" value="Genomic_DNA"/>
</dbReference>
<keyword evidence="2" id="KW-1185">Reference proteome</keyword>
<gene>
    <name evidence="1" type="ORF">JG688_00018101</name>
</gene>
<proteinExistence type="predicted"/>